<proteinExistence type="predicted"/>
<dbReference type="EMBL" id="LR798294">
    <property type="protein sequence ID" value="CAB5221849.1"/>
    <property type="molecule type" value="Genomic_DNA"/>
</dbReference>
<evidence type="ECO:0000313" key="1">
    <source>
        <dbReference type="EMBL" id="CAB5221849.1"/>
    </source>
</evidence>
<sequence length="73" mass="8633">MKFTEEQLDLSEARITEIEKTICVIQDNMTELSEHIRETQRYLIKLAHHQSEITKRISAWPFIAVSDSKRDET</sequence>
<reference evidence="1" key="1">
    <citation type="submission" date="2020-05" db="EMBL/GenBank/DDBJ databases">
        <authorList>
            <person name="Chiriac C."/>
            <person name="Salcher M."/>
            <person name="Ghai R."/>
            <person name="Kavagutti S V."/>
        </authorList>
    </citation>
    <scope>NUCLEOTIDE SEQUENCE</scope>
</reference>
<accession>A0A6J7WUT7</accession>
<organism evidence="1">
    <name type="scientific">uncultured Caudovirales phage</name>
    <dbReference type="NCBI Taxonomy" id="2100421"/>
    <lineage>
        <taxon>Viruses</taxon>
        <taxon>Duplodnaviria</taxon>
        <taxon>Heunggongvirae</taxon>
        <taxon>Uroviricota</taxon>
        <taxon>Caudoviricetes</taxon>
        <taxon>Peduoviridae</taxon>
        <taxon>Maltschvirus</taxon>
        <taxon>Maltschvirus maltsch</taxon>
    </lineage>
</organism>
<name>A0A6J7WUT7_9CAUD</name>
<protein>
    <submittedName>
        <fullName evidence="1">Uncharacterized protein</fullName>
    </submittedName>
</protein>
<gene>
    <name evidence="1" type="ORF">UFOVP242_105</name>
</gene>